<feature type="signal peptide" evidence="1">
    <location>
        <begin position="1"/>
        <end position="34"/>
    </location>
</feature>
<sequence length="287" mass="30299">MAMPSPERRAFLRATGLTGAFAAAPALLAPPAAARPVRAADTGPVAAALDRLAHDTMSGLAVFVMPGPDPYSRAQGTPRAEPGGVEARLPGFLVEMLNRFVPFPDQIAGPLLRALAQGAGGLRLPRPPDEPEAGAARVDRGLGLLLRNDATVPLAPVVALLLNLQAVRVDPGTLLGPFASPFARLSHAGKAEVFRLLEGPDSDLVALLDRHLPPPYHRSVSGLLKFLANGLLVLAALGGYSEWGVFDRRTRRLTGRPAGWRASGYTPSADGWDEFKGYYRGRTEATG</sequence>
<gene>
    <name evidence="2" type="ORF">ACFQ11_12805</name>
</gene>
<evidence type="ECO:0000313" key="2">
    <source>
        <dbReference type="EMBL" id="MFD0901274.1"/>
    </source>
</evidence>
<protein>
    <submittedName>
        <fullName evidence="2">Uncharacterized protein</fullName>
    </submittedName>
</protein>
<reference evidence="3" key="1">
    <citation type="journal article" date="2019" name="Int. J. Syst. Evol. Microbiol.">
        <title>The Global Catalogue of Microorganisms (GCM) 10K type strain sequencing project: providing services to taxonomists for standard genome sequencing and annotation.</title>
        <authorList>
            <consortium name="The Broad Institute Genomics Platform"/>
            <consortium name="The Broad Institute Genome Sequencing Center for Infectious Disease"/>
            <person name="Wu L."/>
            <person name="Ma J."/>
        </authorList>
    </citation>
    <scope>NUCLEOTIDE SEQUENCE [LARGE SCALE GENOMIC DNA]</scope>
    <source>
        <strain evidence="3">JCM 31202</strain>
    </source>
</reference>
<accession>A0ABW3ERS4</accession>
<dbReference type="PROSITE" id="PS51318">
    <property type="entry name" value="TAT"/>
    <property type="match status" value="1"/>
</dbReference>
<feature type="chain" id="PRO_5047029943" evidence="1">
    <location>
        <begin position="35"/>
        <end position="287"/>
    </location>
</feature>
<proteinExistence type="predicted"/>
<comment type="caution">
    <text evidence="2">The sequence shown here is derived from an EMBL/GenBank/DDBJ whole genome shotgun (WGS) entry which is preliminary data.</text>
</comment>
<dbReference type="EMBL" id="JBHTJA010000019">
    <property type="protein sequence ID" value="MFD0901274.1"/>
    <property type="molecule type" value="Genomic_DNA"/>
</dbReference>
<keyword evidence="3" id="KW-1185">Reference proteome</keyword>
<dbReference type="Proteomes" id="UP001596972">
    <property type="component" value="Unassembled WGS sequence"/>
</dbReference>
<keyword evidence="1" id="KW-0732">Signal</keyword>
<dbReference type="InterPro" id="IPR006311">
    <property type="entry name" value="TAT_signal"/>
</dbReference>
<evidence type="ECO:0000256" key="1">
    <source>
        <dbReference type="SAM" id="SignalP"/>
    </source>
</evidence>
<evidence type="ECO:0000313" key="3">
    <source>
        <dbReference type="Proteomes" id="UP001596972"/>
    </source>
</evidence>
<dbReference type="RefSeq" id="WP_378298494.1">
    <property type="nucleotide sequence ID" value="NZ_JBHTJA010000019.1"/>
</dbReference>
<name>A0ABW3ERS4_9ACTN</name>
<organism evidence="2 3">
    <name type="scientific">Actinomadura sediminis</name>
    <dbReference type="NCBI Taxonomy" id="1038904"/>
    <lineage>
        <taxon>Bacteria</taxon>
        <taxon>Bacillati</taxon>
        <taxon>Actinomycetota</taxon>
        <taxon>Actinomycetes</taxon>
        <taxon>Streptosporangiales</taxon>
        <taxon>Thermomonosporaceae</taxon>
        <taxon>Actinomadura</taxon>
    </lineage>
</organism>